<dbReference type="Proteomes" id="UP000321734">
    <property type="component" value="Unassembled WGS sequence"/>
</dbReference>
<reference evidence="2 3" key="1">
    <citation type="submission" date="2019-08" db="EMBL/GenBank/DDBJ databases">
        <title>Genome sequence of Gelidibacter salicanalis IC162T.</title>
        <authorList>
            <person name="Bowman J.P."/>
        </authorList>
    </citation>
    <scope>NUCLEOTIDE SEQUENCE [LARGE SCALE GENOMIC DNA]</scope>
    <source>
        <strain evidence="2 3">IC162</strain>
    </source>
</reference>
<evidence type="ECO:0000259" key="1">
    <source>
        <dbReference type="Pfam" id="PF12680"/>
    </source>
</evidence>
<protein>
    <submittedName>
        <fullName evidence="2">Ester cyclase</fullName>
    </submittedName>
</protein>
<keyword evidence="3" id="KW-1185">Reference proteome</keyword>
<dbReference type="SUPFAM" id="SSF54427">
    <property type="entry name" value="NTF2-like"/>
    <property type="match status" value="1"/>
</dbReference>
<dbReference type="Pfam" id="PF12680">
    <property type="entry name" value="SnoaL_2"/>
    <property type="match status" value="1"/>
</dbReference>
<evidence type="ECO:0000313" key="3">
    <source>
        <dbReference type="Proteomes" id="UP000321734"/>
    </source>
</evidence>
<dbReference type="Gene3D" id="3.10.450.50">
    <property type="match status" value="1"/>
</dbReference>
<evidence type="ECO:0000313" key="2">
    <source>
        <dbReference type="EMBL" id="TXE07380.1"/>
    </source>
</evidence>
<dbReference type="InterPro" id="IPR037401">
    <property type="entry name" value="SnoaL-like"/>
</dbReference>
<dbReference type="InterPro" id="IPR032710">
    <property type="entry name" value="NTF2-like_dom_sf"/>
</dbReference>
<gene>
    <name evidence="2" type="ORF">ES711_11475</name>
</gene>
<dbReference type="AlphaFoldDB" id="A0A5C7AF66"/>
<accession>A0A5C7AF66</accession>
<name>A0A5C7AF66_9FLAO</name>
<organism evidence="2 3">
    <name type="scientific">Gelidibacter salicanalis</name>
    <dbReference type="NCBI Taxonomy" id="291193"/>
    <lineage>
        <taxon>Bacteria</taxon>
        <taxon>Pseudomonadati</taxon>
        <taxon>Bacteroidota</taxon>
        <taxon>Flavobacteriia</taxon>
        <taxon>Flavobacteriales</taxon>
        <taxon>Flavobacteriaceae</taxon>
        <taxon>Gelidibacter</taxon>
    </lineage>
</organism>
<proteinExistence type="predicted"/>
<comment type="caution">
    <text evidence="2">The sequence shown here is derived from an EMBL/GenBank/DDBJ whole genome shotgun (WGS) entry which is preliminary data.</text>
</comment>
<feature type="domain" description="SnoaL-like" evidence="1">
    <location>
        <begin position="21"/>
        <end position="101"/>
    </location>
</feature>
<dbReference type="RefSeq" id="WP_146893453.1">
    <property type="nucleotide sequence ID" value="NZ_VORX01000005.1"/>
</dbReference>
<dbReference type="EMBL" id="VORX01000005">
    <property type="protein sequence ID" value="TXE07380.1"/>
    <property type="molecule type" value="Genomic_DNA"/>
</dbReference>
<dbReference type="OrthoDB" id="9812089at2"/>
<sequence length="120" mass="13600">MTKQEIAKSFLMLAGTGKVTEAFDKHVAVDFTHHNQYFEGTRDALQNAMTDAHQTSPNKSITIKYSYRDQDTVITHALVTKEDMEIAVVHIIRFNGDKIVELWDLGQVIAKDSPNQYGLF</sequence>